<accession>A0A6A5X6G0</accession>
<evidence type="ECO:0000313" key="2">
    <source>
        <dbReference type="Proteomes" id="UP000799778"/>
    </source>
</evidence>
<dbReference type="Proteomes" id="UP000799778">
    <property type="component" value="Unassembled WGS sequence"/>
</dbReference>
<sequence>MSKAKQVAAVDLSPAPNPGALIFQSTWQRRRVATATDRSVIIGTLHGKRKAGSASHHEPARFGCYFCRKCRSADQSCINQAPRRWVPAEANRRSELMCDDMYVLSYICVSLL</sequence>
<reference evidence="1" key="1">
    <citation type="journal article" date="2020" name="Stud. Mycol.">
        <title>101 Dothideomycetes genomes: a test case for predicting lifestyles and emergence of pathogens.</title>
        <authorList>
            <person name="Haridas S."/>
            <person name="Albert R."/>
            <person name="Binder M."/>
            <person name="Bloem J."/>
            <person name="Labutti K."/>
            <person name="Salamov A."/>
            <person name="Andreopoulos B."/>
            <person name="Baker S."/>
            <person name="Barry K."/>
            <person name="Bills G."/>
            <person name="Bluhm B."/>
            <person name="Cannon C."/>
            <person name="Castanera R."/>
            <person name="Culley D."/>
            <person name="Daum C."/>
            <person name="Ezra D."/>
            <person name="Gonzalez J."/>
            <person name="Henrissat B."/>
            <person name="Kuo A."/>
            <person name="Liang C."/>
            <person name="Lipzen A."/>
            <person name="Lutzoni F."/>
            <person name="Magnuson J."/>
            <person name="Mondo S."/>
            <person name="Nolan M."/>
            <person name="Ohm R."/>
            <person name="Pangilinan J."/>
            <person name="Park H.-J."/>
            <person name="Ramirez L."/>
            <person name="Alfaro M."/>
            <person name="Sun H."/>
            <person name="Tritt A."/>
            <person name="Yoshinaga Y."/>
            <person name="Zwiers L.-H."/>
            <person name="Turgeon B."/>
            <person name="Goodwin S."/>
            <person name="Spatafora J."/>
            <person name="Crous P."/>
            <person name="Grigoriev I."/>
        </authorList>
    </citation>
    <scope>NUCLEOTIDE SEQUENCE</scope>
    <source>
        <strain evidence="1">CBS 175.79</strain>
    </source>
</reference>
<proteinExistence type="predicted"/>
<protein>
    <submittedName>
        <fullName evidence="1">Uncharacterized protein</fullName>
    </submittedName>
</protein>
<keyword evidence="2" id="KW-1185">Reference proteome</keyword>
<dbReference type="EMBL" id="ML978085">
    <property type="protein sequence ID" value="KAF2008364.1"/>
    <property type="molecule type" value="Genomic_DNA"/>
</dbReference>
<gene>
    <name evidence="1" type="ORF">BU24DRAFT_138009</name>
</gene>
<name>A0A6A5X6G0_9PLEO</name>
<dbReference type="RefSeq" id="XP_033376703.1">
    <property type="nucleotide sequence ID" value="XM_033521101.1"/>
</dbReference>
<organism evidence="1 2">
    <name type="scientific">Aaosphaeria arxii CBS 175.79</name>
    <dbReference type="NCBI Taxonomy" id="1450172"/>
    <lineage>
        <taxon>Eukaryota</taxon>
        <taxon>Fungi</taxon>
        <taxon>Dikarya</taxon>
        <taxon>Ascomycota</taxon>
        <taxon>Pezizomycotina</taxon>
        <taxon>Dothideomycetes</taxon>
        <taxon>Pleosporomycetidae</taxon>
        <taxon>Pleosporales</taxon>
        <taxon>Pleosporales incertae sedis</taxon>
        <taxon>Aaosphaeria</taxon>
    </lineage>
</organism>
<dbReference type="GeneID" id="54278498"/>
<dbReference type="AlphaFoldDB" id="A0A6A5X6G0"/>
<evidence type="ECO:0000313" key="1">
    <source>
        <dbReference type="EMBL" id="KAF2008364.1"/>
    </source>
</evidence>